<comment type="caution">
    <text evidence="7">The sequence shown here is derived from an EMBL/GenBank/DDBJ whole genome shotgun (WGS) entry which is preliminary data.</text>
</comment>
<keyword evidence="4" id="KW-0378">Hydrolase</keyword>
<dbReference type="STRING" id="5643.A0A060SYQ0"/>
<evidence type="ECO:0000256" key="2">
    <source>
        <dbReference type="ARBA" id="ARBA00007749"/>
    </source>
</evidence>
<dbReference type="AlphaFoldDB" id="A0A060SYQ0"/>
<feature type="domain" description="Metallo-beta-lactamase" evidence="6">
    <location>
        <begin position="44"/>
        <end position="274"/>
    </location>
</feature>
<gene>
    <name evidence="7" type="ORF">BN946_scf184969.g34</name>
</gene>
<organism evidence="7 8">
    <name type="scientific">Pycnoporus cinnabarinus</name>
    <name type="common">Cinnabar-red polypore</name>
    <name type="synonym">Trametes cinnabarina</name>
    <dbReference type="NCBI Taxonomy" id="5643"/>
    <lineage>
        <taxon>Eukaryota</taxon>
        <taxon>Fungi</taxon>
        <taxon>Dikarya</taxon>
        <taxon>Basidiomycota</taxon>
        <taxon>Agaricomycotina</taxon>
        <taxon>Agaricomycetes</taxon>
        <taxon>Polyporales</taxon>
        <taxon>Polyporaceae</taxon>
        <taxon>Trametes</taxon>
    </lineage>
</organism>
<name>A0A060SYQ0_PYCCI</name>
<proteinExistence type="inferred from homology"/>
<keyword evidence="3" id="KW-0479">Metal-binding</keyword>
<keyword evidence="8" id="KW-1185">Reference proteome</keyword>
<protein>
    <recommendedName>
        <fullName evidence="6">Metallo-beta-lactamase domain-containing protein</fullName>
    </recommendedName>
</protein>
<reference evidence="7" key="1">
    <citation type="submission" date="2014-01" db="EMBL/GenBank/DDBJ databases">
        <title>The genome of the white-rot fungus Pycnoporus cinnabarinus: a basidiomycete model with a versatile arsenal for lignocellulosic biomass breakdown.</title>
        <authorList>
            <person name="Levasseur A."/>
            <person name="Lomascolo A."/>
            <person name="Ruiz-Duenas F.J."/>
            <person name="Uzan E."/>
            <person name="Piumi F."/>
            <person name="Kues U."/>
            <person name="Ram A.F.J."/>
            <person name="Murat C."/>
            <person name="Haon M."/>
            <person name="Benoit I."/>
            <person name="Arfi Y."/>
            <person name="Chevret D."/>
            <person name="Drula E."/>
            <person name="Kwon M.J."/>
            <person name="Gouret P."/>
            <person name="Lesage-Meessen L."/>
            <person name="Lombard V."/>
            <person name="Mariette J."/>
            <person name="Noirot C."/>
            <person name="Park J."/>
            <person name="Patyshakuliyeva A."/>
            <person name="Wieneger R.A.B."/>
            <person name="Wosten H.A.B."/>
            <person name="Martin F."/>
            <person name="Coutinho P.M."/>
            <person name="de Vries R."/>
            <person name="Martinez A.T."/>
            <person name="Klopp C."/>
            <person name="Pontarotti P."/>
            <person name="Henrissat B."/>
            <person name="Record E."/>
        </authorList>
    </citation>
    <scope>NUCLEOTIDE SEQUENCE [LARGE SCALE GENOMIC DNA]</scope>
    <source>
        <strain evidence="7">BRFM137</strain>
    </source>
</reference>
<dbReference type="SMART" id="SM00849">
    <property type="entry name" value="Lactamase_B"/>
    <property type="match status" value="1"/>
</dbReference>
<dbReference type="CDD" id="cd07730">
    <property type="entry name" value="metallo-hydrolase-like_MBL-fold"/>
    <property type="match status" value="1"/>
</dbReference>
<dbReference type="GO" id="GO:0016787">
    <property type="term" value="F:hydrolase activity"/>
    <property type="evidence" value="ECO:0007669"/>
    <property type="project" value="UniProtKB-KW"/>
</dbReference>
<keyword evidence="5" id="KW-0862">Zinc</keyword>
<evidence type="ECO:0000313" key="8">
    <source>
        <dbReference type="Proteomes" id="UP000029665"/>
    </source>
</evidence>
<evidence type="ECO:0000256" key="5">
    <source>
        <dbReference type="ARBA" id="ARBA00022833"/>
    </source>
</evidence>
<dbReference type="PANTHER" id="PTHR42978">
    <property type="entry name" value="QUORUM-QUENCHING LACTONASE YTNP-RELATED-RELATED"/>
    <property type="match status" value="1"/>
</dbReference>
<dbReference type="SUPFAM" id="SSF56281">
    <property type="entry name" value="Metallo-hydrolase/oxidoreductase"/>
    <property type="match status" value="1"/>
</dbReference>
<dbReference type="GO" id="GO:0046872">
    <property type="term" value="F:metal ion binding"/>
    <property type="evidence" value="ECO:0007669"/>
    <property type="project" value="UniProtKB-KW"/>
</dbReference>
<evidence type="ECO:0000256" key="4">
    <source>
        <dbReference type="ARBA" id="ARBA00022801"/>
    </source>
</evidence>
<dbReference type="InterPro" id="IPR036866">
    <property type="entry name" value="RibonucZ/Hydroxyglut_hydro"/>
</dbReference>
<evidence type="ECO:0000259" key="6">
    <source>
        <dbReference type="SMART" id="SM00849"/>
    </source>
</evidence>
<comment type="cofactor">
    <cofactor evidence="1">
        <name>Zn(2+)</name>
        <dbReference type="ChEBI" id="CHEBI:29105"/>
    </cofactor>
</comment>
<dbReference type="Gene3D" id="3.60.15.10">
    <property type="entry name" value="Ribonuclease Z/Hydroxyacylglutathione hydrolase-like"/>
    <property type="match status" value="1"/>
</dbReference>
<dbReference type="Proteomes" id="UP000029665">
    <property type="component" value="Unassembled WGS sequence"/>
</dbReference>
<accession>A0A060SYQ0</accession>
<comment type="similarity">
    <text evidence="2">Belongs to the metallo-beta-lactamase superfamily.</text>
</comment>
<dbReference type="InterPro" id="IPR051013">
    <property type="entry name" value="MBL_superfamily_lactonases"/>
</dbReference>
<dbReference type="Pfam" id="PF00753">
    <property type="entry name" value="Lactamase_B"/>
    <property type="match status" value="1"/>
</dbReference>
<dbReference type="EMBL" id="CCBP010000462">
    <property type="protein sequence ID" value="CDO77683.1"/>
    <property type="molecule type" value="Genomic_DNA"/>
</dbReference>
<dbReference type="PANTHER" id="PTHR42978:SF2">
    <property type="entry name" value="102 KBASES UNSTABLE REGION: FROM 1 TO 119443"/>
    <property type="match status" value="1"/>
</dbReference>
<dbReference type="InterPro" id="IPR001279">
    <property type="entry name" value="Metallo-B-lactamas"/>
</dbReference>
<evidence type="ECO:0000256" key="3">
    <source>
        <dbReference type="ARBA" id="ARBA00022723"/>
    </source>
</evidence>
<dbReference type="OMA" id="CISHIHF"/>
<dbReference type="OrthoDB" id="10250730at2759"/>
<sequence length="296" mass="32941">MSDLPAHAPDQPYIQVSALEAGHIEIPLEWAIDTAKAGEKSVVPALSFLLRHTKNHDLFVFDLGIRKDVENLPPGVHKRIEKMGYRTEVPMDAADSLAKGGLKPTDIKHVCYSHVHFDHIGDSRPYMNATFVVGEGARGLVFDGWPKNPDALFAQDLLPEGRTRFLDPSNWPPLGPFPHTYDFYGDGSLYIVDAGSGHVAGHINVLARTSPDGGWLYLAGDSGHDRRLLTGEAEIPIHPYYGCAHRDKEAAAEHLARIRRLMETYPRVRVILAHDREWYELNKGGPAYWPGVMDSL</sequence>
<evidence type="ECO:0000256" key="1">
    <source>
        <dbReference type="ARBA" id="ARBA00001947"/>
    </source>
</evidence>
<dbReference type="HOGENOM" id="CLU_030571_1_1_1"/>
<evidence type="ECO:0000313" key="7">
    <source>
        <dbReference type="EMBL" id="CDO77683.1"/>
    </source>
</evidence>